<dbReference type="PANTHER" id="PTHR10827">
    <property type="entry name" value="RETICULOCALBIN"/>
    <property type="match status" value="1"/>
</dbReference>
<feature type="chain" id="PRO_5030643555" description="EF-hand domain-containing protein" evidence="3">
    <location>
        <begin position="26"/>
        <end position="139"/>
    </location>
</feature>
<keyword evidence="2" id="KW-0677">Repeat</keyword>
<dbReference type="Gene3D" id="1.10.238.10">
    <property type="entry name" value="EF-hand"/>
    <property type="match status" value="2"/>
</dbReference>
<protein>
    <recommendedName>
        <fullName evidence="4">EF-hand domain-containing protein</fullName>
    </recommendedName>
</protein>
<evidence type="ECO:0000313" key="5">
    <source>
        <dbReference type="EMBL" id="MBB5014678.1"/>
    </source>
</evidence>
<gene>
    <name evidence="5" type="ORF">HNQ58_000554</name>
</gene>
<dbReference type="SUPFAM" id="SSF47473">
    <property type="entry name" value="EF-hand"/>
    <property type="match status" value="1"/>
</dbReference>
<keyword evidence="1" id="KW-0479">Metal-binding</keyword>
<sequence length="139" mass="15737">MTIRHSRLLLACAVGALFAAGAVHAQGERSAKPHPGLPIGVAELEERLAARSAEIDADGDGYISFEELRAWREAQREQRMRERFARLDTDGDGRVSVAEFEARHRERVARMDADGDGIVTREEFRAYRGKHGRMHRRDR</sequence>
<dbReference type="RefSeq" id="WP_183947263.1">
    <property type="nucleotide sequence ID" value="NZ_JACHHX010000003.1"/>
</dbReference>
<evidence type="ECO:0000313" key="6">
    <source>
        <dbReference type="Proteomes" id="UP000519004"/>
    </source>
</evidence>
<dbReference type="PROSITE" id="PS50222">
    <property type="entry name" value="EF_HAND_2"/>
    <property type="match status" value="2"/>
</dbReference>
<dbReference type="EMBL" id="JACHHX010000003">
    <property type="protein sequence ID" value="MBB5014678.1"/>
    <property type="molecule type" value="Genomic_DNA"/>
</dbReference>
<name>A0A7W7XXF3_9GAMM</name>
<proteinExistence type="predicted"/>
<dbReference type="Proteomes" id="UP000519004">
    <property type="component" value="Unassembled WGS sequence"/>
</dbReference>
<dbReference type="GO" id="GO:0005509">
    <property type="term" value="F:calcium ion binding"/>
    <property type="evidence" value="ECO:0007669"/>
    <property type="project" value="InterPro"/>
</dbReference>
<dbReference type="Pfam" id="PF13202">
    <property type="entry name" value="EF-hand_5"/>
    <property type="match status" value="3"/>
</dbReference>
<dbReference type="PROSITE" id="PS00018">
    <property type="entry name" value="EF_HAND_1"/>
    <property type="match status" value="2"/>
</dbReference>
<evidence type="ECO:0000256" key="3">
    <source>
        <dbReference type="SAM" id="SignalP"/>
    </source>
</evidence>
<evidence type="ECO:0000256" key="1">
    <source>
        <dbReference type="ARBA" id="ARBA00022723"/>
    </source>
</evidence>
<evidence type="ECO:0000256" key="2">
    <source>
        <dbReference type="ARBA" id="ARBA00022737"/>
    </source>
</evidence>
<dbReference type="InterPro" id="IPR018247">
    <property type="entry name" value="EF_Hand_1_Ca_BS"/>
</dbReference>
<feature type="domain" description="EF-hand" evidence="4">
    <location>
        <begin position="75"/>
        <end position="110"/>
    </location>
</feature>
<comment type="caution">
    <text evidence="5">The sequence shown here is derived from an EMBL/GenBank/DDBJ whole genome shotgun (WGS) entry which is preliminary data.</text>
</comment>
<dbReference type="AlphaFoldDB" id="A0A7W7XXF3"/>
<keyword evidence="6" id="KW-1185">Reference proteome</keyword>
<keyword evidence="3" id="KW-0732">Signal</keyword>
<feature type="domain" description="EF-hand" evidence="4">
    <location>
        <begin position="111"/>
        <end position="134"/>
    </location>
</feature>
<dbReference type="SMART" id="SM00054">
    <property type="entry name" value="EFh"/>
    <property type="match status" value="2"/>
</dbReference>
<accession>A0A7W7XXF3</accession>
<dbReference type="InterPro" id="IPR011992">
    <property type="entry name" value="EF-hand-dom_pair"/>
</dbReference>
<organism evidence="5 6">
    <name type="scientific">Rehaibacterium terrae</name>
    <dbReference type="NCBI Taxonomy" id="1341696"/>
    <lineage>
        <taxon>Bacteria</taxon>
        <taxon>Pseudomonadati</taxon>
        <taxon>Pseudomonadota</taxon>
        <taxon>Gammaproteobacteria</taxon>
        <taxon>Lysobacterales</taxon>
        <taxon>Lysobacteraceae</taxon>
        <taxon>Rehaibacterium</taxon>
    </lineage>
</organism>
<dbReference type="PANTHER" id="PTHR10827:SF98">
    <property type="entry name" value="45 KDA CALCIUM-BINDING PROTEIN"/>
    <property type="match status" value="1"/>
</dbReference>
<dbReference type="InterPro" id="IPR002048">
    <property type="entry name" value="EF_hand_dom"/>
</dbReference>
<feature type="signal peptide" evidence="3">
    <location>
        <begin position="1"/>
        <end position="25"/>
    </location>
</feature>
<evidence type="ECO:0000259" key="4">
    <source>
        <dbReference type="PROSITE" id="PS50222"/>
    </source>
</evidence>
<reference evidence="5 6" key="1">
    <citation type="submission" date="2020-08" db="EMBL/GenBank/DDBJ databases">
        <title>Genomic Encyclopedia of Type Strains, Phase IV (KMG-IV): sequencing the most valuable type-strain genomes for metagenomic binning, comparative biology and taxonomic classification.</title>
        <authorList>
            <person name="Goeker M."/>
        </authorList>
    </citation>
    <scope>NUCLEOTIDE SEQUENCE [LARGE SCALE GENOMIC DNA]</scope>
    <source>
        <strain evidence="5 6">DSM 25897</strain>
    </source>
</reference>